<reference evidence="1 2" key="1">
    <citation type="submission" date="2019-03" db="EMBL/GenBank/DDBJ databases">
        <authorList>
            <person name="Li J."/>
        </authorList>
    </citation>
    <scope>NUCLEOTIDE SEQUENCE [LARGE SCALE GENOMIC DNA]</scope>
    <source>
        <strain evidence="1 2">3058</strain>
    </source>
</reference>
<gene>
    <name evidence="1" type="ORF">E4L95_09880</name>
</gene>
<accession>A0A4Z1C3U2</accession>
<dbReference type="AlphaFoldDB" id="A0A4Z1C3U2"/>
<dbReference type="Proteomes" id="UP000297972">
    <property type="component" value="Unassembled WGS sequence"/>
</dbReference>
<evidence type="ECO:0000313" key="1">
    <source>
        <dbReference type="EMBL" id="TGN61598.1"/>
    </source>
</evidence>
<protein>
    <submittedName>
        <fullName evidence="1">Uncharacterized protein</fullName>
    </submittedName>
</protein>
<name>A0A4Z1C3U2_9RHOB</name>
<sequence>MGVHYVGKRMPLDKVSPLPGTAEKRSDPAFSPVLHAALPAANVPLRMRLLPACDLGLTMGHAGQHADLSGIEEKTEVTTLLWGTGQMGRKRAGADQHFDHDKTPFTEQGLIHAFGVPSGTKAGAARFPQVPDIRDRRVSKTIVWFTVPEYPEWGRTGKCGETEGGQCTIQMNRSKQAT</sequence>
<dbReference type="RefSeq" id="WP_135817481.1">
    <property type="nucleotide sequence ID" value="NZ_SRPG01000078.1"/>
</dbReference>
<keyword evidence="2" id="KW-1185">Reference proteome</keyword>
<proteinExistence type="predicted"/>
<organism evidence="1 2">
    <name type="scientific">Paracoccus liaowanqingii</name>
    <dbReference type="NCBI Taxonomy" id="2560053"/>
    <lineage>
        <taxon>Bacteria</taxon>
        <taxon>Pseudomonadati</taxon>
        <taxon>Pseudomonadota</taxon>
        <taxon>Alphaproteobacteria</taxon>
        <taxon>Rhodobacterales</taxon>
        <taxon>Paracoccaceae</taxon>
        <taxon>Paracoccus</taxon>
    </lineage>
</organism>
<comment type="caution">
    <text evidence="1">The sequence shown here is derived from an EMBL/GenBank/DDBJ whole genome shotgun (WGS) entry which is preliminary data.</text>
</comment>
<dbReference type="EMBL" id="SRPG01000078">
    <property type="protein sequence ID" value="TGN61598.1"/>
    <property type="molecule type" value="Genomic_DNA"/>
</dbReference>
<evidence type="ECO:0000313" key="2">
    <source>
        <dbReference type="Proteomes" id="UP000297972"/>
    </source>
</evidence>